<dbReference type="Proteomes" id="UP001607303">
    <property type="component" value="Unassembled WGS sequence"/>
</dbReference>
<comment type="caution">
    <text evidence="1">The sequence shown here is derived from an EMBL/GenBank/DDBJ whole genome shotgun (WGS) entry which is preliminary data.</text>
</comment>
<protein>
    <submittedName>
        <fullName evidence="1">Uncharacterized protein</fullName>
    </submittedName>
</protein>
<reference evidence="1 2" key="1">
    <citation type="journal article" date="2024" name="Ann. Entomol. Soc. Am.">
        <title>Genomic analyses of the southern and eastern yellowjacket wasps (Hymenoptera: Vespidae) reveal evolutionary signatures of social life.</title>
        <authorList>
            <person name="Catto M.A."/>
            <person name="Caine P.B."/>
            <person name="Orr S.E."/>
            <person name="Hunt B.G."/>
            <person name="Goodisman M.A.D."/>
        </authorList>
    </citation>
    <scope>NUCLEOTIDE SEQUENCE [LARGE SCALE GENOMIC DNA]</scope>
    <source>
        <strain evidence="1">232</strain>
        <tissue evidence="1">Head and thorax</tissue>
    </source>
</reference>
<name>A0ABD2CER2_VESMC</name>
<evidence type="ECO:0000313" key="2">
    <source>
        <dbReference type="Proteomes" id="UP001607303"/>
    </source>
</evidence>
<accession>A0ABD2CER2</accession>
<dbReference type="AlphaFoldDB" id="A0ABD2CER2"/>
<proteinExistence type="predicted"/>
<organism evidence="1 2">
    <name type="scientific">Vespula maculifrons</name>
    <name type="common">Eastern yellow jacket</name>
    <name type="synonym">Wasp</name>
    <dbReference type="NCBI Taxonomy" id="7453"/>
    <lineage>
        <taxon>Eukaryota</taxon>
        <taxon>Metazoa</taxon>
        <taxon>Ecdysozoa</taxon>
        <taxon>Arthropoda</taxon>
        <taxon>Hexapoda</taxon>
        <taxon>Insecta</taxon>
        <taxon>Pterygota</taxon>
        <taxon>Neoptera</taxon>
        <taxon>Endopterygota</taxon>
        <taxon>Hymenoptera</taxon>
        <taxon>Apocrita</taxon>
        <taxon>Aculeata</taxon>
        <taxon>Vespoidea</taxon>
        <taxon>Vespidae</taxon>
        <taxon>Vespinae</taxon>
        <taxon>Vespula</taxon>
    </lineage>
</organism>
<evidence type="ECO:0000313" key="1">
    <source>
        <dbReference type="EMBL" id="KAL2743550.1"/>
    </source>
</evidence>
<sequence length="61" mass="7276">MEGKNRTKYISRLVLANPYQSVTSHVSYFIKTLKTSHIRNLVVTKDVVSEYTKRDYRWILK</sequence>
<gene>
    <name evidence="1" type="ORF">V1477_009039</name>
</gene>
<dbReference type="EMBL" id="JAYRBN010000056">
    <property type="protein sequence ID" value="KAL2743550.1"/>
    <property type="molecule type" value="Genomic_DNA"/>
</dbReference>
<keyword evidence="2" id="KW-1185">Reference proteome</keyword>